<name>A0A2W1BDX2_HELAM</name>
<evidence type="ECO:0000259" key="1">
    <source>
        <dbReference type="PROSITE" id="PS50878"/>
    </source>
</evidence>
<dbReference type="InterPro" id="IPR000477">
    <property type="entry name" value="RT_dom"/>
</dbReference>
<gene>
    <name evidence="2" type="primary">HaOG209634</name>
    <name evidence="2" type="ORF">B5X24_HaOG209634</name>
</gene>
<accession>A0A2W1BDX2</accession>
<reference evidence="2 3" key="1">
    <citation type="journal article" date="2017" name="BMC Biol.">
        <title>Genomic innovations, transcriptional plasticity and gene loss underlying the evolution and divergence of two highly polyphagous and invasive Helicoverpa pest species.</title>
        <authorList>
            <person name="Pearce S.L."/>
            <person name="Clarke D.F."/>
            <person name="East P.D."/>
            <person name="Elfekih S."/>
            <person name="Gordon K.H."/>
            <person name="Jermiin L.S."/>
            <person name="McGaughran A."/>
            <person name="Oakeshott J.G."/>
            <person name="Papanikolaou A."/>
            <person name="Perera O.P."/>
            <person name="Rane R.V."/>
            <person name="Richards S."/>
            <person name="Tay W.T."/>
            <person name="Walsh T.K."/>
            <person name="Anderson A."/>
            <person name="Anderson C.J."/>
            <person name="Asgari S."/>
            <person name="Board P.G."/>
            <person name="Bretschneider A."/>
            <person name="Campbell P.M."/>
            <person name="Chertemps T."/>
            <person name="Christeller J.T."/>
            <person name="Coppin C.W."/>
            <person name="Downes S.J."/>
            <person name="Duan G."/>
            <person name="Farnsworth C.A."/>
            <person name="Good R.T."/>
            <person name="Han L.B."/>
            <person name="Han Y.C."/>
            <person name="Hatje K."/>
            <person name="Horne I."/>
            <person name="Huang Y.P."/>
            <person name="Hughes D.S."/>
            <person name="Jacquin-Joly E."/>
            <person name="James W."/>
            <person name="Jhangiani S."/>
            <person name="Kollmar M."/>
            <person name="Kuwar S.S."/>
            <person name="Li S."/>
            <person name="Liu N.Y."/>
            <person name="Maibeche M.T."/>
            <person name="Miller J.R."/>
            <person name="Montagne N."/>
            <person name="Perry T."/>
            <person name="Qu J."/>
            <person name="Song S.V."/>
            <person name="Sutton G.G."/>
            <person name="Vogel H."/>
            <person name="Walenz B.P."/>
            <person name="Xu W."/>
            <person name="Zhang H.J."/>
            <person name="Zou Z."/>
            <person name="Batterham P."/>
            <person name="Edwards O.R."/>
            <person name="Feyereisen R."/>
            <person name="Gibbs R.A."/>
            <person name="Heckel D.G."/>
            <person name="McGrath A."/>
            <person name="Robin C."/>
            <person name="Scherer S.E."/>
            <person name="Worley K.C."/>
            <person name="Wu Y.D."/>
        </authorList>
    </citation>
    <scope>NUCLEOTIDE SEQUENCE [LARGE SCALE GENOMIC DNA]</scope>
    <source>
        <strain evidence="2">Harm_GR_Male_#8</strain>
        <tissue evidence="2">Whole organism</tissue>
    </source>
</reference>
<feature type="domain" description="Reverse transcriptase" evidence="1">
    <location>
        <begin position="92"/>
        <end position="357"/>
    </location>
</feature>
<dbReference type="GO" id="GO:0071897">
    <property type="term" value="P:DNA biosynthetic process"/>
    <property type="evidence" value="ECO:0007669"/>
    <property type="project" value="UniProtKB-ARBA"/>
</dbReference>
<dbReference type="CDD" id="cd01650">
    <property type="entry name" value="RT_nLTR_like"/>
    <property type="match status" value="1"/>
</dbReference>
<proteinExistence type="predicted"/>
<dbReference type="InterPro" id="IPR043128">
    <property type="entry name" value="Rev_trsase/Diguanyl_cyclase"/>
</dbReference>
<dbReference type="Gene3D" id="3.30.70.270">
    <property type="match status" value="1"/>
</dbReference>
<evidence type="ECO:0000313" key="3">
    <source>
        <dbReference type="Proteomes" id="UP000249218"/>
    </source>
</evidence>
<keyword evidence="3" id="KW-1185">Reference proteome</keyword>
<dbReference type="SUPFAM" id="SSF56672">
    <property type="entry name" value="DNA/RNA polymerases"/>
    <property type="match status" value="1"/>
</dbReference>
<sequence length="550" mass="64524">MKDLLSKTKTKRYDILSIATTFYENLYSSKNQIVNTDLNNTDAVPPILIEEIYKAIETQKKDKAPGPDNISNELLTDCKNELVPLLKHIFNDILHTEEIPAQWTTSTIILLHKKGDKGEINNYRPISLMSNIYKIFAKIVLRRITKTLDENQPKEQAGFRSGYSTLDHILTVRQLFEKAKEFKVPFYCCFIDFNKAFDSIEHNSIWQCLKKQGVDQKYIRILKSIYTNSTARIKLEKQGKQININRGVRQGDPLSPKLFTAVLEDIFRRLEWDHYGLNINGENLTHLRFADDIIILARSKDQLQYMITDLDRESRKVGLTMNTSKTKAMTNALEDTILLNAEPVEFVKEYTYLGQQISVTDIMTKEIDTRIGNAWKRYWGFKEIMKNTEIKTYVKTKLYNTCILPVLTYGCETWALTKALYKKLETCQTAMQRSMLNIRKSDRIRNTTIRRRMKIENVTTRIRKLKWKWSGHIVRGNDKWNKNIISWYPRDKKRNRGRQYRRWDDEIKSIAGNIWTRRAQNRAEWKKMEEAFAKVGQTDQVVGVINSSEL</sequence>
<evidence type="ECO:0000313" key="2">
    <source>
        <dbReference type="EMBL" id="PZC73382.1"/>
    </source>
</evidence>
<dbReference type="AlphaFoldDB" id="A0A2W1BDX2"/>
<dbReference type="Pfam" id="PF00078">
    <property type="entry name" value="RVT_1"/>
    <property type="match status" value="1"/>
</dbReference>
<dbReference type="Proteomes" id="UP000249218">
    <property type="component" value="Unassembled WGS sequence"/>
</dbReference>
<dbReference type="EMBL" id="KZ150108">
    <property type="protein sequence ID" value="PZC73382.1"/>
    <property type="molecule type" value="Genomic_DNA"/>
</dbReference>
<dbReference type="PROSITE" id="PS50878">
    <property type="entry name" value="RT_POL"/>
    <property type="match status" value="1"/>
</dbReference>
<protein>
    <recommendedName>
        <fullName evidence="1">Reverse transcriptase domain-containing protein</fullName>
    </recommendedName>
</protein>
<dbReference type="PANTHER" id="PTHR47027">
    <property type="entry name" value="REVERSE TRANSCRIPTASE DOMAIN-CONTAINING PROTEIN"/>
    <property type="match status" value="1"/>
</dbReference>
<dbReference type="OrthoDB" id="410104at2759"/>
<dbReference type="PANTHER" id="PTHR47027:SF20">
    <property type="entry name" value="REVERSE TRANSCRIPTASE-LIKE PROTEIN WITH RNA-DIRECTED DNA POLYMERASE DOMAIN"/>
    <property type="match status" value="1"/>
</dbReference>
<dbReference type="InterPro" id="IPR043502">
    <property type="entry name" value="DNA/RNA_pol_sf"/>
</dbReference>
<organism evidence="2 3">
    <name type="scientific">Helicoverpa armigera</name>
    <name type="common">Cotton bollworm</name>
    <name type="synonym">Heliothis armigera</name>
    <dbReference type="NCBI Taxonomy" id="29058"/>
    <lineage>
        <taxon>Eukaryota</taxon>
        <taxon>Metazoa</taxon>
        <taxon>Ecdysozoa</taxon>
        <taxon>Arthropoda</taxon>
        <taxon>Hexapoda</taxon>
        <taxon>Insecta</taxon>
        <taxon>Pterygota</taxon>
        <taxon>Neoptera</taxon>
        <taxon>Endopterygota</taxon>
        <taxon>Lepidoptera</taxon>
        <taxon>Glossata</taxon>
        <taxon>Ditrysia</taxon>
        <taxon>Noctuoidea</taxon>
        <taxon>Noctuidae</taxon>
        <taxon>Heliothinae</taxon>
        <taxon>Helicoverpa</taxon>
    </lineage>
</organism>